<evidence type="ECO:0000313" key="2">
    <source>
        <dbReference type="EMBL" id="KAA9041676.1"/>
    </source>
</evidence>
<feature type="signal peptide" evidence="1">
    <location>
        <begin position="1"/>
        <end position="20"/>
    </location>
</feature>
<keyword evidence="1" id="KW-0732">Signal</keyword>
<dbReference type="EMBL" id="VYQF01000001">
    <property type="protein sequence ID" value="KAA9041676.1"/>
    <property type="molecule type" value="Genomic_DNA"/>
</dbReference>
<dbReference type="AlphaFoldDB" id="A0A5J5IKU0"/>
<comment type="caution">
    <text evidence="2">The sequence shown here is derived from an EMBL/GenBank/DDBJ whole genome shotgun (WGS) entry which is preliminary data.</text>
</comment>
<dbReference type="RefSeq" id="WP_150413796.1">
    <property type="nucleotide sequence ID" value="NZ_VYQF01000001.1"/>
</dbReference>
<name>A0A5J5IKU0_9BACT</name>
<evidence type="ECO:0008006" key="4">
    <source>
        <dbReference type="Google" id="ProtNLM"/>
    </source>
</evidence>
<evidence type="ECO:0000256" key="1">
    <source>
        <dbReference type="SAM" id="SignalP"/>
    </source>
</evidence>
<keyword evidence="3" id="KW-1185">Reference proteome</keyword>
<gene>
    <name evidence="2" type="ORF">FW778_06540</name>
</gene>
<dbReference type="Proteomes" id="UP000326903">
    <property type="component" value="Unassembled WGS sequence"/>
</dbReference>
<accession>A0A5J5IKU0</accession>
<evidence type="ECO:0000313" key="3">
    <source>
        <dbReference type="Proteomes" id="UP000326903"/>
    </source>
</evidence>
<organism evidence="2 3">
    <name type="scientific">Ginsengibacter hankyongi</name>
    <dbReference type="NCBI Taxonomy" id="2607284"/>
    <lineage>
        <taxon>Bacteria</taxon>
        <taxon>Pseudomonadati</taxon>
        <taxon>Bacteroidota</taxon>
        <taxon>Chitinophagia</taxon>
        <taxon>Chitinophagales</taxon>
        <taxon>Chitinophagaceae</taxon>
        <taxon>Ginsengibacter</taxon>
    </lineage>
</organism>
<protein>
    <recommendedName>
        <fullName evidence="4">DUF4142 domain-containing protein</fullName>
    </recommendedName>
</protein>
<sequence length="165" mass="18619">MKILFCFTCLALLFSKSSVAQVSKVIPQEANDFYNKSMPLLRTQVKNIVLHTAKAIENRKINADSLTQTLKANKTLKQISNNDIAGIIVLIMVQASKDADADLKNMVLAISHSNEQKENYQDDANERQNLQLQMIMDRKSDMAEEVSYVMKKISGTQQNIINNLK</sequence>
<reference evidence="2 3" key="1">
    <citation type="submission" date="2019-09" db="EMBL/GenBank/DDBJ databases">
        <title>Draft genome sequence of Ginsengibacter sp. BR5-29.</title>
        <authorList>
            <person name="Im W.-T."/>
        </authorList>
    </citation>
    <scope>NUCLEOTIDE SEQUENCE [LARGE SCALE GENOMIC DNA]</scope>
    <source>
        <strain evidence="2 3">BR5-29</strain>
    </source>
</reference>
<feature type="chain" id="PRO_5023856510" description="DUF4142 domain-containing protein" evidence="1">
    <location>
        <begin position="21"/>
        <end position="165"/>
    </location>
</feature>
<proteinExistence type="predicted"/>